<dbReference type="AlphaFoldDB" id="A0AAD2CYP8"/>
<evidence type="ECO:0000313" key="2">
    <source>
        <dbReference type="Proteomes" id="UP001295684"/>
    </source>
</evidence>
<evidence type="ECO:0000313" key="1">
    <source>
        <dbReference type="EMBL" id="CAI2374137.1"/>
    </source>
</evidence>
<organism evidence="1 2">
    <name type="scientific">Euplotes crassus</name>
    <dbReference type="NCBI Taxonomy" id="5936"/>
    <lineage>
        <taxon>Eukaryota</taxon>
        <taxon>Sar</taxon>
        <taxon>Alveolata</taxon>
        <taxon>Ciliophora</taxon>
        <taxon>Intramacronucleata</taxon>
        <taxon>Spirotrichea</taxon>
        <taxon>Hypotrichia</taxon>
        <taxon>Euplotida</taxon>
        <taxon>Euplotidae</taxon>
        <taxon>Moneuplotes</taxon>
    </lineage>
</organism>
<reference evidence="1" key="1">
    <citation type="submission" date="2023-07" db="EMBL/GenBank/DDBJ databases">
        <authorList>
            <consortium name="AG Swart"/>
            <person name="Singh M."/>
            <person name="Singh A."/>
            <person name="Seah K."/>
            <person name="Emmerich C."/>
        </authorList>
    </citation>
    <scope>NUCLEOTIDE SEQUENCE</scope>
    <source>
        <strain evidence="1">DP1</strain>
    </source>
</reference>
<gene>
    <name evidence="1" type="ORF">ECRASSUSDP1_LOCUS15489</name>
</gene>
<keyword evidence="2" id="KW-1185">Reference proteome</keyword>
<comment type="caution">
    <text evidence="1">The sequence shown here is derived from an EMBL/GenBank/DDBJ whole genome shotgun (WGS) entry which is preliminary data.</text>
</comment>
<protein>
    <submittedName>
        <fullName evidence="1">Uncharacterized protein</fullName>
    </submittedName>
</protein>
<sequence length="337" mass="38688">MTEPGNINSLYNTFKTKYTHYVPDGQGRDKYIILNNGGLCSEGKRPFFTSSRYPCDPPNKMAIAPQRQATSFKYVSDGSGRDFYVTFNSGGLESAYIPGQKHPNVAFFSSLRSNNKIVKIKRHISPKDRDFRKRCRSTQKQLVKRLTASSTQWKEITKDFRDSVSRRKKRSESITIVNRSTTSSINGSRNKKINDCISRSSVRNMNSHQNITVSEYDDKPLQKKPIESHSQDRFKGIKISSYLKRDKDNKRCFSNERRGQPGINNSLKIRKTKQLSQTKLKNLLNNNPNKRTNQTQNKTIKLAVNGSIIRQNKIFSNIKTMDARKRAETHNVSVIQP</sequence>
<accession>A0AAD2CYP8</accession>
<name>A0AAD2CYP8_EUPCR</name>
<dbReference type="Proteomes" id="UP001295684">
    <property type="component" value="Unassembled WGS sequence"/>
</dbReference>
<dbReference type="EMBL" id="CAMPGE010015523">
    <property type="protein sequence ID" value="CAI2374137.1"/>
    <property type="molecule type" value="Genomic_DNA"/>
</dbReference>
<proteinExistence type="predicted"/>